<dbReference type="InterPro" id="IPR036582">
    <property type="entry name" value="Mao_N_sf"/>
</dbReference>
<dbReference type="EMBL" id="CP020991">
    <property type="protein sequence ID" value="AUO19544.1"/>
    <property type="molecule type" value="Genomic_DNA"/>
</dbReference>
<dbReference type="Gene3D" id="3.30.457.10">
    <property type="entry name" value="Copper amine oxidase-like, N-terminal domain"/>
    <property type="match status" value="1"/>
</dbReference>
<evidence type="ECO:0000256" key="1">
    <source>
        <dbReference type="SAM" id="SignalP"/>
    </source>
</evidence>
<organism evidence="3 4">
    <name type="scientific">Monoglobus pectinilyticus</name>
    <dbReference type="NCBI Taxonomy" id="1981510"/>
    <lineage>
        <taxon>Bacteria</taxon>
        <taxon>Bacillati</taxon>
        <taxon>Bacillota</taxon>
        <taxon>Clostridia</taxon>
        <taxon>Monoglobales</taxon>
        <taxon>Monoglobaceae</taxon>
        <taxon>Monoglobus</taxon>
    </lineage>
</organism>
<dbReference type="AlphaFoldDB" id="A0A2K9P2R8"/>
<proteinExistence type="predicted"/>
<reference evidence="3 4" key="1">
    <citation type="submission" date="2017-04" db="EMBL/GenBank/DDBJ databases">
        <title>Monoglobus pectinilyticus 14 draft genome.</title>
        <authorList>
            <person name="Kim C."/>
            <person name="Rosendale D.I."/>
            <person name="Kelly W.J."/>
            <person name="Tannock G.W."/>
            <person name="Patchett M.L."/>
            <person name="Jordens J.Z."/>
        </authorList>
    </citation>
    <scope>NUCLEOTIDE SEQUENCE [LARGE SCALE GENOMIC DNA]</scope>
    <source>
        <strain evidence="3 4">14</strain>
    </source>
</reference>
<dbReference type="OrthoDB" id="1736367at2"/>
<dbReference type="InterPro" id="IPR012854">
    <property type="entry name" value="Cu_amine_oxidase-like_N"/>
</dbReference>
<protein>
    <submittedName>
        <fullName evidence="3">Copper amine oxidase-like domain-containing protein</fullName>
    </submittedName>
</protein>
<evidence type="ECO:0000313" key="3">
    <source>
        <dbReference type="EMBL" id="AUO19544.1"/>
    </source>
</evidence>
<dbReference type="PROSITE" id="PS51257">
    <property type="entry name" value="PROKAR_LIPOPROTEIN"/>
    <property type="match status" value="1"/>
</dbReference>
<keyword evidence="4" id="KW-1185">Reference proteome</keyword>
<feature type="chain" id="PRO_5018150039" evidence="1">
    <location>
        <begin position="29"/>
        <end position="662"/>
    </location>
</feature>
<dbReference type="KEGG" id="mpec:B9O19_01383"/>
<accession>A0A2K9P2R8</accession>
<gene>
    <name evidence="3" type="ORF">B9O19_01383</name>
</gene>
<dbReference type="GeneID" id="98062782"/>
<evidence type="ECO:0000259" key="2">
    <source>
        <dbReference type="Pfam" id="PF07833"/>
    </source>
</evidence>
<evidence type="ECO:0000313" key="4">
    <source>
        <dbReference type="Proteomes" id="UP000235589"/>
    </source>
</evidence>
<feature type="signal peptide" evidence="1">
    <location>
        <begin position="1"/>
        <end position="28"/>
    </location>
</feature>
<dbReference type="Pfam" id="PF07833">
    <property type="entry name" value="Cu_amine_oxidN1"/>
    <property type="match status" value="1"/>
</dbReference>
<keyword evidence="1" id="KW-0732">Signal</keyword>
<name>A0A2K9P2R8_9FIRM</name>
<dbReference type="Proteomes" id="UP000235589">
    <property type="component" value="Chromosome"/>
</dbReference>
<dbReference type="RefSeq" id="WP_102365744.1">
    <property type="nucleotide sequence ID" value="NZ_CP020991.1"/>
</dbReference>
<sequence>MKNIFKKLLAMGIALMMVSACVYLPAFAASGDNEENNENIVVGDILDEIGNENSDNNEVTEKKITIAFKIGDSILKINDQDVAVTTPYEQNGTTLVPLRVITEAFGATVEWNDADMGVTLTYEDVVINIWIDRTDALVNGQKTTLLLAPQLTNDTTMVPLRFITENFGADVSYDDATEAILVEKTIVEEGAVSDYSSILHNTDKEYIGDSYYGWSMKASKSLSVADRAFDGRNTVFAYGDKAAIGIFITRLNGITKDEVFTLFKETAGNKTITKQSESKDSQGNDCLIIETKSSTIKEYQKHIISDGLLYTVLVEVSLDGGDMDSISLAETFSINVKDFKNAVDLSDVVNGKRTYENKNLKFKLDMPADWYESSNKDIENVITFTNRESYSDNSYSYVGVSIQSVDNISSIDSWARHDYEGNKELYNLDYAEFSDSVKTKSFLGNDAKYYTYSVKNSDGKVVETMEDIFFVQGDYAYNFAFKVVGNGDADMDAIKNSVTVKDIDKSKVGSLLVKQEDDITYTTVNGSANVEYSAPMTWNINRDAGSNSSMVNNGVDTSVIVFAIDGNYRIEDALNSMLKDYSKKSKNYKLIKPASYTAVGSKKGYRAVFSYEDNQGLAYIMDIFICNDGNNCVQCILDTPIEYYGAKNIKIFETVIDSVNVK</sequence>
<feature type="domain" description="Copper amine oxidase-like N-terminal" evidence="2">
    <location>
        <begin position="77"/>
        <end position="180"/>
    </location>
</feature>
<dbReference type="SUPFAM" id="SSF55383">
    <property type="entry name" value="Copper amine oxidase, domain N"/>
    <property type="match status" value="1"/>
</dbReference>